<dbReference type="SMART" id="SM00953">
    <property type="entry name" value="RES"/>
    <property type="match status" value="1"/>
</dbReference>
<keyword evidence="3" id="KW-1185">Reference proteome</keyword>
<protein>
    <submittedName>
        <fullName evidence="2">RES domain-containing protein</fullName>
    </submittedName>
</protein>
<name>A0AAW9R3I3_9GAMM</name>
<reference evidence="2 3" key="1">
    <citation type="journal article" date="2016" name="Antonie Van Leeuwenhoek">
        <title>Denitratimonas tolerans gen. nov., sp. nov., a denitrifying bacterium isolated from a bioreactor for tannery wastewater treatment.</title>
        <authorList>
            <person name="Han S.I."/>
            <person name="Kim J.O."/>
            <person name="Lee Y.R."/>
            <person name="Ekpeghere K.I."/>
            <person name="Koh S.C."/>
            <person name="Whang K.S."/>
        </authorList>
    </citation>
    <scope>NUCLEOTIDE SEQUENCE [LARGE SCALE GENOMIC DNA]</scope>
    <source>
        <strain evidence="2 3">KACC 17565</strain>
    </source>
</reference>
<comment type="caution">
    <text evidence="2">The sequence shown here is derived from an EMBL/GenBank/DDBJ whole genome shotgun (WGS) entry which is preliminary data.</text>
</comment>
<organism evidence="2 3">
    <name type="scientific">Denitratimonas tolerans</name>
    <dbReference type="NCBI Taxonomy" id="1338420"/>
    <lineage>
        <taxon>Bacteria</taxon>
        <taxon>Pseudomonadati</taxon>
        <taxon>Pseudomonadota</taxon>
        <taxon>Gammaproteobacteria</taxon>
        <taxon>Lysobacterales</taxon>
        <taxon>Lysobacteraceae</taxon>
        <taxon>Denitratimonas</taxon>
    </lineage>
</organism>
<feature type="domain" description="RES" evidence="1">
    <location>
        <begin position="17"/>
        <end position="144"/>
    </location>
</feature>
<dbReference type="AlphaFoldDB" id="A0AAW9R3I3"/>
<evidence type="ECO:0000313" key="3">
    <source>
        <dbReference type="Proteomes" id="UP001364472"/>
    </source>
</evidence>
<dbReference type="EMBL" id="JBBDHC010000004">
    <property type="protein sequence ID" value="MEJ1248942.1"/>
    <property type="molecule type" value="Genomic_DNA"/>
</dbReference>
<proteinExistence type="predicted"/>
<dbReference type="Pfam" id="PF08808">
    <property type="entry name" value="RES"/>
    <property type="match status" value="1"/>
</dbReference>
<dbReference type="RefSeq" id="WP_337334656.1">
    <property type="nucleotide sequence ID" value="NZ_JBBDHC010000004.1"/>
</dbReference>
<accession>A0AAW9R3I3</accession>
<dbReference type="Proteomes" id="UP001364472">
    <property type="component" value="Unassembled WGS sequence"/>
</dbReference>
<sequence>MRLWRIAAETRDYPADDLSGNGAARFPGRWNDIGEPLVYCATALSLAVLETTAHLHGALPLNRFVVVIEVPDPVWKARQELAADALPAAWRAIPAGQASMRIGSHWLASGRSAILLVPSAIVPEEQVALINPLHPDSRTIRAEVTRAFHYHALLRAAQ</sequence>
<evidence type="ECO:0000259" key="1">
    <source>
        <dbReference type="SMART" id="SM00953"/>
    </source>
</evidence>
<gene>
    <name evidence="2" type="ORF">WB794_04520</name>
</gene>
<evidence type="ECO:0000313" key="2">
    <source>
        <dbReference type="EMBL" id="MEJ1248942.1"/>
    </source>
</evidence>
<dbReference type="InterPro" id="IPR014914">
    <property type="entry name" value="RES_dom"/>
</dbReference>